<feature type="region of interest" description="Disordered" evidence="3">
    <location>
        <begin position="146"/>
        <end position="179"/>
    </location>
</feature>
<dbReference type="OrthoDB" id="6372059at2759"/>
<dbReference type="PRINTS" id="PR00947">
    <property type="entry name" value="CUTICLE"/>
</dbReference>
<dbReference type="EMBL" id="LBMM01005337">
    <property type="protein sequence ID" value="KMQ91599.1"/>
    <property type="molecule type" value="Genomic_DNA"/>
</dbReference>
<evidence type="ECO:0000313" key="5">
    <source>
        <dbReference type="Proteomes" id="UP000036403"/>
    </source>
</evidence>
<evidence type="ECO:0000256" key="1">
    <source>
        <dbReference type="ARBA" id="ARBA00022460"/>
    </source>
</evidence>
<organism evidence="4 5">
    <name type="scientific">Lasius niger</name>
    <name type="common">Black garden ant</name>
    <dbReference type="NCBI Taxonomy" id="67767"/>
    <lineage>
        <taxon>Eukaryota</taxon>
        <taxon>Metazoa</taxon>
        <taxon>Ecdysozoa</taxon>
        <taxon>Arthropoda</taxon>
        <taxon>Hexapoda</taxon>
        <taxon>Insecta</taxon>
        <taxon>Pterygota</taxon>
        <taxon>Neoptera</taxon>
        <taxon>Endopterygota</taxon>
        <taxon>Hymenoptera</taxon>
        <taxon>Apocrita</taxon>
        <taxon>Aculeata</taxon>
        <taxon>Formicoidea</taxon>
        <taxon>Formicidae</taxon>
        <taxon>Formicinae</taxon>
        <taxon>Lasius</taxon>
        <taxon>Lasius</taxon>
    </lineage>
</organism>
<dbReference type="PANTHER" id="PTHR10380:SF173">
    <property type="entry name" value="CUTICULAR PROTEIN 47EF, ISOFORM C-RELATED"/>
    <property type="match status" value="1"/>
</dbReference>
<dbReference type="Pfam" id="PF00379">
    <property type="entry name" value="Chitin_bind_4"/>
    <property type="match status" value="1"/>
</dbReference>
<comment type="caution">
    <text evidence="4">The sequence shown here is derived from an EMBL/GenBank/DDBJ whole genome shotgun (WGS) entry which is preliminary data.</text>
</comment>
<proteinExistence type="predicted"/>
<accession>A0A0J7KMY3</accession>
<dbReference type="InterPro" id="IPR000618">
    <property type="entry name" value="Insect_cuticle"/>
</dbReference>
<name>A0A0J7KMY3_LASNI</name>
<evidence type="ECO:0000256" key="3">
    <source>
        <dbReference type="SAM" id="MobiDB-lite"/>
    </source>
</evidence>
<reference evidence="4 5" key="1">
    <citation type="submission" date="2015-04" db="EMBL/GenBank/DDBJ databases">
        <title>Lasius niger genome sequencing.</title>
        <authorList>
            <person name="Konorov E.A."/>
            <person name="Nikitin M.A."/>
            <person name="Kirill M.V."/>
            <person name="Chang P."/>
        </authorList>
    </citation>
    <scope>NUCLEOTIDE SEQUENCE [LARGE SCALE GENOMIC DNA]</scope>
    <source>
        <tissue evidence="4">Whole</tissue>
    </source>
</reference>
<protein>
    <submittedName>
        <fullName evidence="4">Endocuticle structural glycoprotein bd-1-like protein</fullName>
    </submittedName>
</protein>
<dbReference type="GO" id="GO:0008010">
    <property type="term" value="F:structural constituent of chitin-based larval cuticle"/>
    <property type="evidence" value="ECO:0007669"/>
    <property type="project" value="TreeGrafter"/>
</dbReference>
<dbReference type="PROSITE" id="PS51155">
    <property type="entry name" value="CHIT_BIND_RR_2"/>
    <property type="match status" value="1"/>
</dbReference>
<keyword evidence="1 2" id="KW-0193">Cuticle</keyword>
<dbReference type="STRING" id="67767.A0A0J7KMY3"/>
<dbReference type="AlphaFoldDB" id="A0A0J7KMY3"/>
<evidence type="ECO:0000313" key="4">
    <source>
        <dbReference type="EMBL" id="KMQ91599.1"/>
    </source>
</evidence>
<dbReference type="Proteomes" id="UP000036403">
    <property type="component" value="Unassembled WGS sequence"/>
</dbReference>
<sequence length="179" mass="19744">MRVHLCVKALMIKHAQVVIAFQLSEHASQSKLLVALLGLVHGQFSPEPERIVSYSRDLGDTRGHYSFAYETAGGIVQQETGSRKYAGTEDEAQLIQGSVQYNAPDGTPISISWTADEFGTQVAGSHLPTPPPIPPAIQRALEWIAKQPTTPEPIEKDNPTQNAVPRDNRSQRFFSNKRN</sequence>
<gene>
    <name evidence="4" type="ORF">RF55_8513</name>
</gene>
<evidence type="ECO:0000256" key="2">
    <source>
        <dbReference type="PROSITE-ProRule" id="PRU00497"/>
    </source>
</evidence>
<dbReference type="GO" id="GO:0062129">
    <property type="term" value="C:chitin-based extracellular matrix"/>
    <property type="evidence" value="ECO:0007669"/>
    <property type="project" value="TreeGrafter"/>
</dbReference>
<keyword evidence="5" id="KW-1185">Reference proteome</keyword>
<dbReference type="PANTHER" id="PTHR10380">
    <property type="entry name" value="CUTICLE PROTEIN"/>
    <property type="match status" value="1"/>
</dbReference>
<dbReference type="PaxDb" id="67767-A0A0J7KMY3"/>
<dbReference type="InterPro" id="IPR050468">
    <property type="entry name" value="Cuticle_Struct_Prot"/>
</dbReference>